<feature type="compositionally biased region" description="Basic residues" evidence="1">
    <location>
        <begin position="50"/>
        <end position="74"/>
    </location>
</feature>
<keyword evidence="3" id="KW-1185">Reference proteome</keyword>
<feature type="compositionally biased region" description="Basic residues" evidence="1">
    <location>
        <begin position="12"/>
        <end position="22"/>
    </location>
</feature>
<dbReference type="EMBL" id="CAJPIZ010018775">
    <property type="protein sequence ID" value="CAG2116681.1"/>
    <property type="molecule type" value="Genomic_DNA"/>
</dbReference>
<dbReference type="EMBL" id="OC873350">
    <property type="protein sequence ID" value="CAD7636450.1"/>
    <property type="molecule type" value="Genomic_DNA"/>
</dbReference>
<protein>
    <submittedName>
        <fullName evidence="2">Uncharacterized protein</fullName>
    </submittedName>
</protein>
<organism evidence="2">
    <name type="scientific">Medioppia subpectinata</name>
    <dbReference type="NCBI Taxonomy" id="1979941"/>
    <lineage>
        <taxon>Eukaryota</taxon>
        <taxon>Metazoa</taxon>
        <taxon>Ecdysozoa</taxon>
        <taxon>Arthropoda</taxon>
        <taxon>Chelicerata</taxon>
        <taxon>Arachnida</taxon>
        <taxon>Acari</taxon>
        <taxon>Acariformes</taxon>
        <taxon>Sarcoptiformes</taxon>
        <taxon>Oribatida</taxon>
        <taxon>Brachypylina</taxon>
        <taxon>Oppioidea</taxon>
        <taxon>Oppiidae</taxon>
        <taxon>Medioppia</taxon>
    </lineage>
</organism>
<reference evidence="2" key="1">
    <citation type="submission" date="2020-11" db="EMBL/GenBank/DDBJ databases">
        <authorList>
            <person name="Tran Van P."/>
        </authorList>
    </citation>
    <scope>NUCLEOTIDE SEQUENCE</scope>
</reference>
<proteinExistence type="predicted"/>
<evidence type="ECO:0000256" key="1">
    <source>
        <dbReference type="SAM" id="MobiDB-lite"/>
    </source>
</evidence>
<feature type="compositionally biased region" description="Low complexity" evidence="1">
    <location>
        <begin position="23"/>
        <end position="49"/>
    </location>
</feature>
<name>A0A7R9L9I0_9ACAR</name>
<gene>
    <name evidence="2" type="ORF">OSB1V03_LOCUS16640</name>
</gene>
<evidence type="ECO:0000313" key="2">
    <source>
        <dbReference type="EMBL" id="CAD7636450.1"/>
    </source>
</evidence>
<evidence type="ECO:0000313" key="3">
    <source>
        <dbReference type="Proteomes" id="UP000759131"/>
    </source>
</evidence>
<dbReference type="Proteomes" id="UP000759131">
    <property type="component" value="Unassembled WGS sequence"/>
</dbReference>
<accession>A0A7R9L9I0</accession>
<feature type="non-terminal residue" evidence="2">
    <location>
        <position position="130"/>
    </location>
</feature>
<feature type="region of interest" description="Disordered" evidence="1">
    <location>
        <begin position="1"/>
        <end position="76"/>
    </location>
</feature>
<dbReference type="AlphaFoldDB" id="A0A7R9L9I0"/>
<sequence>MWAKQRSYCAARGRRLLRKNRNARNSAKSPPMRTTTITRTTTTTSPKKSPLLKKSPKRKSPKKNRSIGRLRIGHTRGMAIKLKPNTLVTKTKRKRKKSPTSRIAVNANTMRRSRRIENTRESINQVINPV</sequence>